<dbReference type="Proteomes" id="UP000051307">
    <property type="component" value="Unassembled WGS sequence"/>
</dbReference>
<comment type="caution">
    <text evidence="1">The sequence shown here is derived from an EMBL/GenBank/DDBJ whole genome shotgun (WGS) entry which is preliminary data.</text>
</comment>
<reference evidence="1 2" key="1">
    <citation type="journal article" date="2015" name="Genome Announc.">
        <title>Expanding the biotechnology potential of lactobacilli through comparative genomics of 213 strains and associated genera.</title>
        <authorList>
            <person name="Sun Z."/>
            <person name="Harris H.M."/>
            <person name="McCann A."/>
            <person name="Guo C."/>
            <person name="Argimon S."/>
            <person name="Zhang W."/>
            <person name="Yang X."/>
            <person name="Jeffery I.B."/>
            <person name="Cooney J.C."/>
            <person name="Kagawa T.F."/>
            <person name="Liu W."/>
            <person name="Song Y."/>
            <person name="Salvetti E."/>
            <person name="Wrobel A."/>
            <person name="Rasinkangas P."/>
            <person name="Parkhill J."/>
            <person name="Rea M.C."/>
            <person name="O'Sullivan O."/>
            <person name="Ritari J."/>
            <person name="Douillard F.P."/>
            <person name="Paul Ross R."/>
            <person name="Yang R."/>
            <person name="Briner A.E."/>
            <person name="Felis G.E."/>
            <person name="de Vos W.M."/>
            <person name="Barrangou R."/>
            <person name="Klaenhammer T.R."/>
            <person name="Caufield P.W."/>
            <person name="Cui Y."/>
            <person name="Zhang H."/>
            <person name="O'Toole P.W."/>
        </authorList>
    </citation>
    <scope>NUCLEOTIDE SEQUENCE [LARGE SCALE GENOMIC DNA]</scope>
    <source>
        <strain evidence="1 2">DSM 16761</strain>
    </source>
</reference>
<dbReference type="RefSeq" id="WP_025014935.1">
    <property type="nucleotide sequence ID" value="NZ_AZFU01000004.1"/>
</dbReference>
<sequence length="106" mass="12145">MLNLRPGNSVRRARSGWLGNEVVRPLMYVGKDKRVHSNPNNHLFLSRNSQFKERTTYMRNAKTSNRLHIERDNGGSFHAVFDKRGTRGFSGRKFFVKRASTGHNGG</sequence>
<dbReference type="EMBL" id="AZFU01000004">
    <property type="protein sequence ID" value="KRM06717.1"/>
    <property type="molecule type" value="Genomic_DNA"/>
</dbReference>
<proteinExistence type="predicted"/>
<evidence type="ECO:0000313" key="1">
    <source>
        <dbReference type="EMBL" id="KRM06717.1"/>
    </source>
</evidence>
<protein>
    <submittedName>
        <fullName evidence="1">Uncharacterized protein</fullName>
    </submittedName>
</protein>
<evidence type="ECO:0000313" key="2">
    <source>
        <dbReference type="Proteomes" id="UP000051307"/>
    </source>
</evidence>
<organism evidence="1 2">
    <name type="scientific">Lactobacillus kitasatonis DSM 16761 = JCM 1039</name>
    <dbReference type="NCBI Taxonomy" id="1423767"/>
    <lineage>
        <taxon>Bacteria</taxon>
        <taxon>Bacillati</taxon>
        <taxon>Bacillota</taxon>
        <taxon>Bacilli</taxon>
        <taxon>Lactobacillales</taxon>
        <taxon>Lactobacillaceae</taxon>
        <taxon>Lactobacillus</taxon>
    </lineage>
</organism>
<accession>A0A0R1VMW4</accession>
<gene>
    <name evidence="1" type="ORF">FC59_GL001633</name>
</gene>
<dbReference type="AlphaFoldDB" id="A0A0R1VMW4"/>
<dbReference type="PATRIC" id="fig|1423767.3.peg.1693"/>
<name>A0A0R1VMW4_9LACO</name>